<dbReference type="Pfam" id="PF01363">
    <property type="entry name" value="FYVE"/>
    <property type="match status" value="1"/>
</dbReference>
<feature type="region of interest" description="Disordered" evidence="8">
    <location>
        <begin position="1"/>
        <end position="94"/>
    </location>
</feature>
<dbReference type="PANTHER" id="PTHR46108">
    <property type="entry name" value="BLUE CHEESE"/>
    <property type="match status" value="1"/>
</dbReference>
<evidence type="ECO:0000313" key="12">
    <source>
        <dbReference type="EMBL" id="CAB3361571.1"/>
    </source>
</evidence>
<dbReference type="EMBL" id="CADEPI010000006">
    <property type="protein sequence ID" value="CAB3361571.1"/>
    <property type="molecule type" value="Genomic_DNA"/>
</dbReference>
<evidence type="ECO:0000256" key="7">
    <source>
        <dbReference type="PROSITE-ProRule" id="PRU00221"/>
    </source>
</evidence>
<evidence type="ECO:0000256" key="8">
    <source>
        <dbReference type="SAM" id="MobiDB-lite"/>
    </source>
</evidence>
<dbReference type="GO" id="GO:0008270">
    <property type="term" value="F:zinc ion binding"/>
    <property type="evidence" value="ECO:0007669"/>
    <property type="project" value="UniProtKB-KW"/>
</dbReference>
<dbReference type="InterPro" id="IPR036372">
    <property type="entry name" value="BEACH_dom_sf"/>
</dbReference>
<dbReference type="PROSITE" id="PS50082">
    <property type="entry name" value="WD_REPEATS_2"/>
    <property type="match status" value="1"/>
</dbReference>
<feature type="compositionally biased region" description="Polar residues" evidence="8">
    <location>
        <begin position="2203"/>
        <end position="2219"/>
    </location>
</feature>
<dbReference type="PROSITE" id="PS51783">
    <property type="entry name" value="PH_BEACH"/>
    <property type="match status" value="1"/>
</dbReference>
<dbReference type="Pfam" id="PF02138">
    <property type="entry name" value="Beach"/>
    <property type="match status" value="1"/>
</dbReference>
<feature type="domain" description="FYVE-type" evidence="9">
    <location>
        <begin position="2318"/>
        <end position="2378"/>
    </location>
</feature>
<keyword evidence="2" id="KW-0479">Metal-binding</keyword>
<dbReference type="InterPro" id="IPR051944">
    <property type="entry name" value="BEACH_domain_protein"/>
</dbReference>
<feature type="region of interest" description="Disordered" evidence="8">
    <location>
        <begin position="2101"/>
        <end position="2129"/>
    </location>
</feature>
<gene>
    <name evidence="12" type="ORF">CLODIP_2_CD15893</name>
</gene>
<dbReference type="Pfam" id="PF00400">
    <property type="entry name" value="WD40"/>
    <property type="match status" value="2"/>
</dbReference>
<feature type="domain" description="BEACH" evidence="10">
    <location>
        <begin position="1475"/>
        <end position="1768"/>
    </location>
</feature>
<dbReference type="InterPro" id="IPR015943">
    <property type="entry name" value="WD40/YVTN_repeat-like_dom_sf"/>
</dbReference>
<dbReference type="Gene3D" id="2.130.10.10">
    <property type="entry name" value="YVTN repeat-like/Quinoprotein amine dehydrogenase"/>
    <property type="match status" value="1"/>
</dbReference>
<dbReference type="PROSITE" id="PS50197">
    <property type="entry name" value="BEACH"/>
    <property type="match status" value="1"/>
</dbReference>
<feature type="compositionally biased region" description="Basic and acidic residues" evidence="8">
    <location>
        <begin position="380"/>
        <end position="390"/>
    </location>
</feature>
<reference evidence="12 13" key="1">
    <citation type="submission" date="2020-04" db="EMBL/GenBank/DDBJ databases">
        <authorList>
            <person name="Alioto T."/>
            <person name="Alioto T."/>
            <person name="Gomez Garrido J."/>
        </authorList>
    </citation>
    <scope>NUCLEOTIDE SEQUENCE [LARGE SCALE GENOMIC DNA]</scope>
</reference>
<dbReference type="SUPFAM" id="SSF57903">
    <property type="entry name" value="FYVE/PHD zinc finger"/>
    <property type="match status" value="1"/>
</dbReference>
<feature type="compositionally biased region" description="Acidic residues" evidence="8">
    <location>
        <begin position="1285"/>
        <end position="1295"/>
    </location>
</feature>
<evidence type="ECO:0000256" key="6">
    <source>
        <dbReference type="PROSITE-ProRule" id="PRU00091"/>
    </source>
</evidence>
<dbReference type="InterPro" id="IPR023362">
    <property type="entry name" value="PH-BEACH_dom"/>
</dbReference>
<feature type="region of interest" description="Disordered" evidence="8">
    <location>
        <begin position="312"/>
        <end position="407"/>
    </location>
</feature>
<evidence type="ECO:0000256" key="3">
    <source>
        <dbReference type="ARBA" id="ARBA00022737"/>
    </source>
</evidence>
<dbReference type="InterPro" id="IPR017455">
    <property type="entry name" value="Znf_FYVE-rel"/>
</dbReference>
<dbReference type="FunFam" id="1.10.1540.10:FF:000002">
    <property type="entry name" value="WD repeat and FYVE domain containing 3"/>
    <property type="match status" value="1"/>
</dbReference>
<keyword evidence="13" id="KW-1185">Reference proteome</keyword>
<feature type="region of interest" description="Disordered" evidence="8">
    <location>
        <begin position="512"/>
        <end position="535"/>
    </location>
</feature>
<feature type="domain" description="BEACH-type PH" evidence="11">
    <location>
        <begin position="1319"/>
        <end position="1447"/>
    </location>
</feature>
<dbReference type="InterPro" id="IPR011993">
    <property type="entry name" value="PH-like_dom_sf"/>
</dbReference>
<organism evidence="12 13">
    <name type="scientific">Cloeon dipterum</name>
    <dbReference type="NCBI Taxonomy" id="197152"/>
    <lineage>
        <taxon>Eukaryota</taxon>
        <taxon>Metazoa</taxon>
        <taxon>Ecdysozoa</taxon>
        <taxon>Arthropoda</taxon>
        <taxon>Hexapoda</taxon>
        <taxon>Insecta</taxon>
        <taxon>Pterygota</taxon>
        <taxon>Palaeoptera</taxon>
        <taxon>Ephemeroptera</taxon>
        <taxon>Pisciforma</taxon>
        <taxon>Baetidae</taxon>
        <taxon>Cloeon</taxon>
    </lineage>
</organism>
<dbReference type="CDD" id="cd01201">
    <property type="entry name" value="PH_BEACH"/>
    <property type="match status" value="1"/>
</dbReference>
<dbReference type="SMART" id="SM01026">
    <property type="entry name" value="Beach"/>
    <property type="match status" value="1"/>
</dbReference>
<dbReference type="PANTHER" id="PTHR46108:SF4">
    <property type="entry name" value="BLUE CHEESE"/>
    <property type="match status" value="1"/>
</dbReference>
<dbReference type="PROSITE" id="PS50294">
    <property type="entry name" value="WD_REPEATS_REGION"/>
    <property type="match status" value="1"/>
</dbReference>
<keyword evidence="3" id="KW-0677">Repeat</keyword>
<dbReference type="SMART" id="SM00320">
    <property type="entry name" value="WD40"/>
    <property type="match status" value="5"/>
</dbReference>
<keyword evidence="4 6" id="KW-0863">Zinc-finger</keyword>
<dbReference type="Gene3D" id="2.30.29.30">
    <property type="entry name" value="Pleckstrin-homology domain (PH domain)/Phosphotyrosine-binding domain (PTB)"/>
    <property type="match status" value="1"/>
</dbReference>
<dbReference type="InterPro" id="IPR036322">
    <property type="entry name" value="WD40_repeat_dom_sf"/>
</dbReference>
<dbReference type="InterPro" id="IPR000409">
    <property type="entry name" value="BEACH_dom"/>
</dbReference>
<evidence type="ECO:0000256" key="2">
    <source>
        <dbReference type="ARBA" id="ARBA00022723"/>
    </source>
</evidence>
<dbReference type="SMART" id="SM00064">
    <property type="entry name" value="FYVE"/>
    <property type="match status" value="1"/>
</dbReference>
<protein>
    <submittedName>
        <fullName evidence="12">Uncharacterized protein</fullName>
    </submittedName>
</protein>
<dbReference type="CDD" id="cd06071">
    <property type="entry name" value="Beach"/>
    <property type="match status" value="1"/>
</dbReference>
<dbReference type="SUPFAM" id="SSF50729">
    <property type="entry name" value="PH domain-like"/>
    <property type="match status" value="1"/>
</dbReference>
<dbReference type="InterPro" id="IPR000306">
    <property type="entry name" value="Znf_FYVE"/>
</dbReference>
<feature type="compositionally biased region" description="Low complexity" evidence="8">
    <location>
        <begin position="313"/>
        <end position="330"/>
    </location>
</feature>
<feature type="compositionally biased region" description="Basic and acidic residues" evidence="8">
    <location>
        <begin position="2178"/>
        <end position="2195"/>
    </location>
</feature>
<evidence type="ECO:0000256" key="1">
    <source>
        <dbReference type="ARBA" id="ARBA00022574"/>
    </source>
</evidence>
<accession>A0A8S1BXR0</accession>
<feature type="region of interest" description="Disordered" evidence="8">
    <location>
        <begin position="1284"/>
        <end position="1311"/>
    </location>
</feature>
<keyword evidence="5" id="KW-0862">Zinc</keyword>
<dbReference type="Gene3D" id="3.30.40.10">
    <property type="entry name" value="Zinc/RING finger domain, C3HC4 (zinc finger)"/>
    <property type="match status" value="1"/>
</dbReference>
<dbReference type="InterPro" id="IPR019775">
    <property type="entry name" value="WD40_repeat_CS"/>
</dbReference>
<proteinExistence type="predicted"/>
<dbReference type="Proteomes" id="UP000494165">
    <property type="component" value="Unassembled WGS sequence"/>
</dbReference>
<evidence type="ECO:0000259" key="10">
    <source>
        <dbReference type="PROSITE" id="PS50197"/>
    </source>
</evidence>
<evidence type="ECO:0000259" key="11">
    <source>
        <dbReference type="PROSITE" id="PS51783"/>
    </source>
</evidence>
<evidence type="ECO:0000313" key="13">
    <source>
        <dbReference type="Proteomes" id="UP000494165"/>
    </source>
</evidence>
<dbReference type="InterPro" id="IPR001680">
    <property type="entry name" value="WD40_rpt"/>
</dbReference>
<keyword evidence="1 7" id="KW-0853">WD repeat</keyword>
<dbReference type="InterPro" id="IPR011011">
    <property type="entry name" value="Znf_FYVE_PHD"/>
</dbReference>
<evidence type="ECO:0000256" key="4">
    <source>
        <dbReference type="ARBA" id="ARBA00022771"/>
    </source>
</evidence>
<dbReference type="OrthoDB" id="10018316at2759"/>
<sequence>MAAGPTADERRSDCVPSLRQGSSRSAHPPPSRTHTTTLAATTTQETASPKMRRSSYTPEPLIVVEEAIKEDDEKDAEGAVGGSEHASEEDYDDDVADPALLCPWRDPRDLRKRSLPTPSCTSGITASQVRRLSEGRQSEIAKESAFLATLTANAAAGGRRHSVTISKFPPASVLNRGRRESFAAFPVSRRDSASFNLHLDIMDDIAEIKGARKAKLKIYKTDSREQVCEVEESGSSGSPVRFQGMSGMLRSPVESRRHSEAAGLASLVPPVAVQPKRKSSEQLVVGNAGIVCTNSDLRSLLSLTSSAQEINTAGGEASPAAGPAAEAAAGADEKRSRMKDSRSSSFDATILQDEGEATAAGKSAKVSPASWFAKRHQPMAKKEEAARPEPPKVTFTEPEAAGRSKRSFSCVEAAKRLVWDRPSGSVVDAHILGSAIEDFLRRGSDSGPTGGPADPKQDPGAEKPGAEQTEAKPQDACEQSASTSSSICSTLKDLFRPRKTVKMNIVRKLARVGGGGGSATSNTASAAQKDEQNQNSQHMALGLMHLKKLFAEFTHPSHPLNERERDDKLYNMLPLFCKVFGTCASQEMVEKFRDVHTFCTYVSRLMVCEIRKRASNQSTESASCAIAKFLEIENSENTSNGWMLLTTLNLLAEGEISLIQAMTAAALPSTLVKCLYLFFDLPEMENENVTEQGSEFSPGERRILLQKVFVQLLVRLCSHPQPADELARKDDLALLFSAITSWCPQYNALWRKSAAEVLMTISRHGLSQQVVAYIHRNVLNPAVDESIPKDLMYATIILRMLYDLALDLYDKVSNNSHASIANIAVRSPRRQSENSNAPKKPVANLNLTPQPSDPIIVHPGVVVAMLHLLPSIQYQDVSQSLTLQVFCSEVLKSLVRSERNQQVMCEAGMPGELLKCCAVALDEETHPLHPSVQYMLERLAAQTLEAKDLSLVGTVDSGRESSSIPNIAAYRDLLCDLEVWYEAPDLAEETAMNTVQGMNLMSVAAKRVWEELYVSKKPAIEEIFKTTLPAPKDKAPHLMIVREQVLEAAHKTWSTYIETEKKSFFKVPWESHNQIQSKIQKVTGGLTRLASRTKVKKDEAVRVKYTAAMLNDINNQVLNQVSLVRELVMAQLKHSVDTSQHMQQYLLDEWLKTESELTRERGLWGPMKGSKLDKWMLDTTEGPCRMRKKMMKNDLFYAHYPYRPEMDQSDVRAIKYKVASSHDSREYYQRFKPQNMFERDNSDAMQDVFNTSSVESVDNEAEDFKEIGFQGLHGAIMKPIRSISEQEDENADSEIDPNHDHSGQVDEASDNQTLMRLLEDREKIIHMFRCARIQGLDTTEGLLLFGKEHLYVIDGFTVLKSREICDIDNLDNARSNQYEPILPSTGSPRRSRSMKQCSKFSYEDIREVHLRRYLLQPIALEVFSSDGRNYLLAFSRKVRNKVHQRLTTHATSMNDSAQQSVAGQKRTANVEQSASILSSLIGETSVTQRWVRGEISNFQYLMYLNTLAGRSYNDLMQYPVFPWILAEYDAEELDLTNPKTFRDFSRPMGAQSADRLEQFKKRYREWDDPHGETPPYHYGTHYSSAMIVCSYLVRMEPFTQHFLRLQGGHFDLADRMFHSIKEAWTSASKHNMADVKELIPEFFYLPEFLQNSNNFDLGAKQNGVHLGDVILPPWAKDDPLEFIRVHRQALECEYVSAHLHEWIDLIFGCKQKGQGAVESVNVFHHLFYEGNVDIYNIDDPLKKNATIGFINNFGQIPKQLFKKAHPAKRVASNRTSSIFDSGQLLPTVNLTTGLFFHGLDNLRPSLTPIKELKAPVGQILQHDRQVLAVEQNKSLMPPNYTKYVAWGFADHSLRIGNYDNDKAVLICEAPQNGEVVACVCPNAKLVITAGTSTIVTVWEYQKKQMRVKQNLYGHTDAVTCLAASPAYNVIVSGSRDATAIIWDLSRLMFVRQLGGHSAPVAAVAINEVTGDIATCAGTWLHVWTINGTELACVDTSVGRADRMQQILCVAFSQANEWDPQNVIMTGSTDGVARMWSIDYVQVPKEEPEQQIIEKGEEAKDTKEEVKSATLPKNDRVKEFVKQMSLSGEYTEENGMILVKSGSESSLTEDEDESKDKKDETASDALPTIDIEEVERPLGGSFEESMVVVRRRPSASHNPAFRKSEGSRLAGLMSLSGRVRSDSEGREDTSSSKTESKTNNPNTLSCSGDSMRTSKSDTSLTDSFVMVNESEIPSEMSQVRRKNQNVLREGFQWQRQLVFRSKLTMHTAYDRKDNAEPASITCLAVSKDHRTMYVGDARGRVFSWSMAEQPGRADHWLKDEGAESCVGCGVKFSLYERRHHCRNCGQLFCSKCSKFESEISRLRILKPVRVCQGCHATLRSSSVESQ</sequence>
<feature type="repeat" description="WD" evidence="7">
    <location>
        <begin position="1911"/>
        <end position="1952"/>
    </location>
</feature>
<dbReference type="Gene3D" id="1.10.1540.10">
    <property type="entry name" value="BEACH domain"/>
    <property type="match status" value="1"/>
</dbReference>
<dbReference type="SUPFAM" id="SSF50978">
    <property type="entry name" value="WD40 repeat-like"/>
    <property type="match status" value="1"/>
</dbReference>
<dbReference type="PROSITE" id="PS00678">
    <property type="entry name" value="WD_REPEATS_1"/>
    <property type="match status" value="1"/>
</dbReference>
<dbReference type="SUPFAM" id="SSF81837">
    <property type="entry name" value="BEACH domain"/>
    <property type="match status" value="1"/>
</dbReference>
<dbReference type="InterPro" id="IPR013083">
    <property type="entry name" value="Znf_RING/FYVE/PHD"/>
</dbReference>
<comment type="caution">
    <text evidence="12">The sequence shown here is derived from an EMBL/GenBank/DDBJ whole genome shotgun (WGS) entry which is preliminary data.</text>
</comment>
<dbReference type="CDD" id="cd15719">
    <property type="entry name" value="FYVE_WDFY3"/>
    <property type="match status" value="1"/>
</dbReference>
<feature type="region of interest" description="Disordered" evidence="8">
    <location>
        <begin position="440"/>
        <end position="483"/>
    </location>
</feature>
<name>A0A8S1BXR0_9INSE</name>
<evidence type="ECO:0000259" key="9">
    <source>
        <dbReference type="PROSITE" id="PS50178"/>
    </source>
</evidence>
<dbReference type="PROSITE" id="PS50178">
    <property type="entry name" value="ZF_FYVE"/>
    <property type="match status" value="1"/>
</dbReference>
<dbReference type="Pfam" id="PF14844">
    <property type="entry name" value="PH_BEACH"/>
    <property type="match status" value="1"/>
</dbReference>
<feature type="compositionally biased region" description="Basic and acidic residues" evidence="8">
    <location>
        <begin position="331"/>
        <end position="342"/>
    </location>
</feature>
<feature type="compositionally biased region" description="Low complexity" evidence="8">
    <location>
        <begin position="33"/>
        <end position="47"/>
    </location>
</feature>
<feature type="compositionally biased region" description="Basic and acidic residues" evidence="8">
    <location>
        <begin position="455"/>
        <end position="475"/>
    </location>
</feature>
<evidence type="ECO:0000256" key="5">
    <source>
        <dbReference type="ARBA" id="ARBA00022833"/>
    </source>
</evidence>
<feature type="region of interest" description="Disordered" evidence="8">
    <location>
        <begin position="2149"/>
        <end position="2219"/>
    </location>
</feature>